<keyword evidence="3" id="KW-1185">Reference proteome</keyword>
<feature type="compositionally biased region" description="Low complexity" evidence="1">
    <location>
        <begin position="91"/>
        <end position="102"/>
    </location>
</feature>
<feature type="compositionally biased region" description="Low complexity" evidence="1">
    <location>
        <begin position="136"/>
        <end position="146"/>
    </location>
</feature>
<evidence type="ECO:0000313" key="2">
    <source>
        <dbReference type="EMBL" id="CAC5424394.1"/>
    </source>
</evidence>
<evidence type="ECO:0000313" key="3">
    <source>
        <dbReference type="Proteomes" id="UP000507470"/>
    </source>
</evidence>
<feature type="compositionally biased region" description="Basic and acidic residues" evidence="1">
    <location>
        <begin position="65"/>
        <end position="83"/>
    </location>
</feature>
<accession>A0A6J8EV33</accession>
<feature type="compositionally biased region" description="Basic residues" evidence="1">
    <location>
        <begin position="844"/>
        <end position="859"/>
    </location>
</feature>
<dbReference type="EMBL" id="CACVKT020010008">
    <property type="protein sequence ID" value="CAC5424394.1"/>
    <property type="molecule type" value="Genomic_DNA"/>
</dbReference>
<dbReference type="AlphaFoldDB" id="A0A6J8EV33"/>
<organism evidence="2 3">
    <name type="scientific">Mytilus coruscus</name>
    <name type="common">Sea mussel</name>
    <dbReference type="NCBI Taxonomy" id="42192"/>
    <lineage>
        <taxon>Eukaryota</taxon>
        <taxon>Metazoa</taxon>
        <taxon>Spiralia</taxon>
        <taxon>Lophotrochozoa</taxon>
        <taxon>Mollusca</taxon>
        <taxon>Bivalvia</taxon>
        <taxon>Autobranchia</taxon>
        <taxon>Pteriomorphia</taxon>
        <taxon>Mytilida</taxon>
        <taxon>Mytiloidea</taxon>
        <taxon>Mytilidae</taxon>
        <taxon>Mytilinae</taxon>
        <taxon>Mytilus</taxon>
    </lineage>
</organism>
<proteinExistence type="predicted"/>
<feature type="compositionally biased region" description="Polar residues" evidence="1">
    <location>
        <begin position="34"/>
        <end position="43"/>
    </location>
</feature>
<feature type="compositionally biased region" description="Polar residues" evidence="1">
    <location>
        <begin position="878"/>
        <end position="887"/>
    </location>
</feature>
<feature type="region of interest" description="Disordered" evidence="1">
    <location>
        <begin position="65"/>
        <end position="151"/>
    </location>
</feature>
<gene>
    <name evidence="2" type="ORF">MCOR_56310</name>
</gene>
<dbReference type="Proteomes" id="UP000507470">
    <property type="component" value="Unassembled WGS sequence"/>
</dbReference>
<reference evidence="2 3" key="1">
    <citation type="submission" date="2020-06" db="EMBL/GenBank/DDBJ databases">
        <authorList>
            <person name="Li R."/>
            <person name="Bekaert M."/>
        </authorList>
    </citation>
    <scope>NUCLEOTIDE SEQUENCE [LARGE SCALE GENOMIC DNA]</scope>
    <source>
        <strain evidence="2">Wild</strain>
        <strain evidence="3">wild</strain>
    </source>
</reference>
<sequence>MSVHDDDDTPDFPEDFGDLVMVDEIGPDDDENTAQEPTDSSVKAPNDLQIKAATDQVVVRIKKEQIDTVGKSAEDQEPQDHANKSVTMVTSEKSGSGQQSQKDLGKSPANKTGSSLLRPRRWRRNRPSQKQRKAAKQAAEGAAKPQMNENKSKIAQSFLKKADPKYGRFRKKRFQESSAGRRARRLRQTARAIAAAADRRNFGPAFPSPVMRQNFARQSFGPNDPFQMNRGDLMMGPMNFNAQNSDINPENRVFFREALDFGHRQNDFMREPFNIGFEHHDMRRESLNFHHDEEEFLRRRHDVMVNEERERMRGGYDEQQDFMRRPFDIDDVERRQMMRDHSNFSMGRPNDMHHRHFEMIKQGSHFEPERRDFVEDYPDFHMSRSERGNRQGLGVGPVLMEDDEVVPRPDLANLRNEEIDFRMDFSSTEGDRFLRRDFPMNRENNDRSFGEFEHRESGLIDRQNDFERDRFVKDTLRGRNLREDRLSQEFDWRDNSERDKFVKDTLRGRNEKEDYPPGELDWRDDFERHKFVKDTFRGRNVTEDHPSQEFDWRDDSQRDKFVKDTLRGRNVIEDFPSREFDWRDQEERNRRIGYPEREESNTGKGRPFQGKLEKCPIPGCFIECNDLYYHASQKHIPGIFKTVENSDKISQANVTPTRVAALRALKMAILGPQGSFNALMDLVNGIGIDVPKNEELASCHWAMVEVCRDQDWKEPDRFSLNPINSPAGLIHWRPLLILISLLDEKRRMSILSAFPPAGKFSSMDHLTSDFFQNSSNKSKEILKSEAFTMNSSQSKPKNSNHNVRNMQAKRTSLSENSENSLFQRTDNLQNTYNQRSNPSDTQFKRRRNRVRNRNRHRGGKPSSNVNNGSHDNRADSLGSYSQGNPEANYQMGPRDSRTMSISTSPQARDRKIRSLFDSEIQYSRSGNTLQNRNLEMMNSLQLDQTSTSQNYQQMRSQRGTYNEEFPTENVIRQQGLGFTESVPVRSMGLSSLTRQMDRSFEGSLGQNTGNIGLNYSDGMQWGQGLDYQFQGNIPNQQMQMWSGTGNRRQFPGH</sequence>
<name>A0A6J8EV33_MYTCO</name>
<evidence type="ECO:0000256" key="1">
    <source>
        <dbReference type="SAM" id="MobiDB-lite"/>
    </source>
</evidence>
<protein>
    <submittedName>
        <fullName evidence="2">Uncharacterized protein</fullName>
    </submittedName>
</protein>
<feature type="compositionally biased region" description="Acidic residues" evidence="1">
    <location>
        <begin position="1"/>
        <end position="17"/>
    </location>
</feature>
<feature type="region of interest" description="Disordered" evidence="1">
    <location>
        <begin position="788"/>
        <end position="910"/>
    </location>
</feature>
<dbReference type="EMBL" id="CACVKT020010008">
    <property type="protein sequence ID" value="CAC5424393.1"/>
    <property type="molecule type" value="Genomic_DNA"/>
</dbReference>
<feature type="compositionally biased region" description="Polar residues" evidence="1">
    <location>
        <begin position="788"/>
        <end position="841"/>
    </location>
</feature>
<feature type="compositionally biased region" description="Basic residues" evidence="1">
    <location>
        <begin position="118"/>
        <end position="135"/>
    </location>
</feature>
<dbReference type="OrthoDB" id="6123545at2759"/>
<feature type="region of interest" description="Disordered" evidence="1">
    <location>
        <begin position="1"/>
        <end position="49"/>
    </location>
</feature>